<evidence type="ECO:0000313" key="4">
    <source>
        <dbReference type="Proteomes" id="UP001058860"/>
    </source>
</evidence>
<name>A0ABY5PGC5_9ACTN</name>
<dbReference type="SUPFAM" id="SSF55073">
    <property type="entry name" value="Nucleotide cyclase"/>
    <property type="match status" value="1"/>
</dbReference>
<feature type="transmembrane region" description="Helical" evidence="1">
    <location>
        <begin position="98"/>
        <end position="115"/>
    </location>
</feature>
<evidence type="ECO:0000313" key="3">
    <source>
        <dbReference type="EMBL" id="UUY03565.1"/>
    </source>
</evidence>
<dbReference type="CDD" id="cd01949">
    <property type="entry name" value="GGDEF"/>
    <property type="match status" value="1"/>
</dbReference>
<dbReference type="NCBIfam" id="TIGR00254">
    <property type="entry name" value="GGDEF"/>
    <property type="match status" value="1"/>
</dbReference>
<feature type="transmembrane region" description="Helical" evidence="1">
    <location>
        <begin position="22"/>
        <end position="41"/>
    </location>
</feature>
<dbReference type="PROSITE" id="PS50887">
    <property type="entry name" value="GGDEF"/>
    <property type="match status" value="1"/>
</dbReference>
<keyword evidence="1" id="KW-0812">Transmembrane</keyword>
<dbReference type="PANTHER" id="PTHR45138">
    <property type="entry name" value="REGULATORY COMPONENTS OF SENSORY TRANSDUCTION SYSTEM"/>
    <property type="match status" value="1"/>
</dbReference>
<dbReference type="Gene3D" id="3.30.70.270">
    <property type="match status" value="1"/>
</dbReference>
<feature type="domain" description="GGDEF" evidence="2">
    <location>
        <begin position="376"/>
        <end position="497"/>
    </location>
</feature>
<dbReference type="InterPro" id="IPR003018">
    <property type="entry name" value="GAF"/>
</dbReference>
<dbReference type="InterPro" id="IPR029787">
    <property type="entry name" value="Nucleotide_cyclase"/>
</dbReference>
<dbReference type="SUPFAM" id="SSF55781">
    <property type="entry name" value="GAF domain-like"/>
    <property type="match status" value="1"/>
</dbReference>
<gene>
    <name evidence="3" type="ORF">LRS13_23320</name>
</gene>
<dbReference type="InterPro" id="IPR000160">
    <property type="entry name" value="GGDEF_dom"/>
</dbReference>
<dbReference type="InterPro" id="IPR043128">
    <property type="entry name" value="Rev_trsase/Diguanyl_cyclase"/>
</dbReference>
<dbReference type="EMBL" id="CP088295">
    <property type="protein sequence ID" value="UUY03565.1"/>
    <property type="molecule type" value="Genomic_DNA"/>
</dbReference>
<dbReference type="InterPro" id="IPR029016">
    <property type="entry name" value="GAF-like_dom_sf"/>
</dbReference>
<keyword evidence="4" id="KW-1185">Reference proteome</keyword>
<reference evidence="4" key="1">
    <citation type="submission" date="2021-11" db="EMBL/GenBank/DDBJ databases">
        <title>Cultivation dependent microbiological survey of springs from the worlds oldest radium mine currently devoted to the extraction of radon-saturated water.</title>
        <authorList>
            <person name="Kapinusova G."/>
            <person name="Smrhova T."/>
            <person name="Strejcek M."/>
            <person name="Suman J."/>
            <person name="Jani K."/>
            <person name="Pajer P."/>
            <person name="Uhlik O."/>
        </authorList>
    </citation>
    <scope>NUCLEOTIDE SEQUENCE [LARGE SCALE GENOMIC DNA]</scope>
    <source>
        <strain evidence="4">J379</strain>
    </source>
</reference>
<dbReference type="InterPro" id="IPR050469">
    <property type="entry name" value="Diguanylate_Cyclase"/>
</dbReference>
<evidence type="ECO:0000256" key="1">
    <source>
        <dbReference type="SAM" id="Phobius"/>
    </source>
</evidence>
<evidence type="ECO:0000259" key="2">
    <source>
        <dbReference type="PROSITE" id="PS50887"/>
    </source>
</evidence>
<feature type="transmembrane region" description="Helical" evidence="1">
    <location>
        <begin position="121"/>
        <end position="140"/>
    </location>
</feature>
<accession>A0ABY5PGC5</accession>
<organism evidence="3 4">
    <name type="scientific">Svornostia abyssi</name>
    <dbReference type="NCBI Taxonomy" id="2898438"/>
    <lineage>
        <taxon>Bacteria</taxon>
        <taxon>Bacillati</taxon>
        <taxon>Actinomycetota</taxon>
        <taxon>Thermoleophilia</taxon>
        <taxon>Solirubrobacterales</taxon>
        <taxon>Baekduiaceae</taxon>
        <taxon>Svornostia</taxon>
    </lineage>
</organism>
<dbReference type="Proteomes" id="UP001058860">
    <property type="component" value="Chromosome"/>
</dbReference>
<dbReference type="Pfam" id="PF00990">
    <property type="entry name" value="GGDEF"/>
    <property type="match status" value="1"/>
</dbReference>
<dbReference type="SMART" id="SM00267">
    <property type="entry name" value="GGDEF"/>
    <property type="match status" value="1"/>
</dbReference>
<dbReference type="RefSeq" id="WP_353864067.1">
    <property type="nucleotide sequence ID" value="NZ_CP088295.1"/>
</dbReference>
<keyword evidence="1" id="KW-1133">Transmembrane helix</keyword>
<sequence>MEETLLPGRPLSASPRVVLRRILPFVVASLVAFALALVGPGRMSFGDLAPAIALEFALVAVVFLFSLAGSAPSWVQAAPALGYYFVVYLADTGSTGPRRGLAVLGVLPVIWFALYGTRAQLWAGVAGLAAVLIAPMVFIGPPNYEIEDWHRVGTAVAVAGLIGYVVQRLVERLREGQQHERELLADVRIVAAAQRDISSDARGRVCEVACEVSGARSAAVAEVGDDGLLRITGEFGLPELRDLPAMPIDPASITGEVLASGTRHFVPDHRVEDQVKTRLPVMDAVRSILWEPILREGRAVGLLLVGWEQQLSSVADRKVEIIGLLAADAGGILERGDLLDRLEHQSHTDALTGLPNRRAWDAFIERECAVADRTGAPLCVAMIDLDHFKAFNDARGHQAGDELLQRAAESWASALRSIDLLARIGGEEFVVGLPGCDPEGALGIIERLRALTPDGQTCSAGIALRAKDEPIAELLGRADDALYTAKDDGRACARIAA</sequence>
<dbReference type="Pfam" id="PF13185">
    <property type="entry name" value="GAF_2"/>
    <property type="match status" value="1"/>
</dbReference>
<dbReference type="PANTHER" id="PTHR45138:SF9">
    <property type="entry name" value="DIGUANYLATE CYCLASE DGCM-RELATED"/>
    <property type="match status" value="1"/>
</dbReference>
<feature type="transmembrane region" description="Helical" evidence="1">
    <location>
        <begin position="152"/>
        <end position="170"/>
    </location>
</feature>
<proteinExistence type="predicted"/>
<protein>
    <submittedName>
        <fullName evidence="3">Sensor domain-containing diguanylate cyclase</fullName>
    </submittedName>
</protein>
<keyword evidence="1" id="KW-0472">Membrane</keyword>
<dbReference type="Gene3D" id="3.30.450.40">
    <property type="match status" value="1"/>
</dbReference>
<feature type="transmembrane region" description="Helical" evidence="1">
    <location>
        <begin position="48"/>
        <end position="68"/>
    </location>
</feature>